<protein>
    <recommendedName>
        <fullName evidence="5">MD-2-related lipid-recognition domain-containing protein</fullName>
    </recommendedName>
</protein>
<reference evidence="3 4" key="1">
    <citation type="submission" date="2023-09" db="EMBL/GenBank/DDBJ databases">
        <title>Nesidiocoris tenuis whole genome shotgun sequence.</title>
        <authorList>
            <person name="Shibata T."/>
            <person name="Shimoda M."/>
            <person name="Kobayashi T."/>
            <person name="Uehara T."/>
        </authorList>
    </citation>
    <scope>NUCLEOTIDE SEQUENCE [LARGE SCALE GENOMIC DNA]</scope>
    <source>
        <strain evidence="3 4">Japan</strain>
    </source>
</reference>
<evidence type="ECO:0000313" key="3">
    <source>
        <dbReference type="EMBL" id="BET03061.1"/>
    </source>
</evidence>
<keyword evidence="1 2" id="KW-0732">Signal</keyword>
<sequence length="194" mass="21855">MASSLKFVLILSICLFWVFEAFSEDKVMGPARVQMKFVEKCKFTLPTFIESNLRIVERRNKALITFNASFPYKFSDKVGYECGVDVKRNGAWIPNFMKKKGKGLCSGVKNAEMGFFKKIAESLHAESLDCPLPSGNIVVIDHVLDVERIQAAFVGNVLPYGEYRISMNMTHNGDVGWCFAFLIAIVPKHESKRG</sequence>
<feature type="signal peptide" evidence="2">
    <location>
        <begin position="1"/>
        <end position="23"/>
    </location>
</feature>
<organism evidence="3 4">
    <name type="scientific">Nesidiocoris tenuis</name>
    <dbReference type="NCBI Taxonomy" id="355587"/>
    <lineage>
        <taxon>Eukaryota</taxon>
        <taxon>Metazoa</taxon>
        <taxon>Ecdysozoa</taxon>
        <taxon>Arthropoda</taxon>
        <taxon>Hexapoda</taxon>
        <taxon>Insecta</taxon>
        <taxon>Pterygota</taxon>
        <taxon>Neoptera</taxon>
        <taxon>Paraneoptera</taxon>
        <taxon>Hemiptera</taxon>
        <taxon>Heteroptera</taxon>
        <taxon>Panheteroptera</taxon>
        <taxon>Cimicomorpha</taxon>
        <taxon>Miridae</taxon>
        <taxon>Dicyphina</taxon>
        <taxon>Nesidiocoris</taxon>
    </lineage>
</organism>
<evidence type="ECO:0000256" key="2">
    <source>
        <dbReference type="SAM" id="SignalP"/>
    </source>
</evidence>
<accession>A0ABN7BFB0</accession>
<name>A0ABN7BFB0_9HEMI</name>
<gene>
    <name evidence="3" type="ORF">NTJ_15879</name>
</gene>
<evidence type="ECO:0008006" key="5">
    <source>
        <dbReference type="Google" id="ProtNLM"/>
    </source>
</evidence>
<dbReference type="InterPro" id="IPR036846">
    <property type="entry name" value="GM2-AP_sf"/>
</dbReference>
<keyword evidence="4" id="KW-1185">Reference proteome</keyword>
<dbReference type="Proteomes" id="UP001307889">
    <property type="component" value="Chromosome 15"/>
</dbReference>
<dbReference type="PANTHER" id="PTHR21112:SF0">
    <property type="entry name" value="CHEMOSENSORY PROTEIN A 29A-RELATED"/>
    <property type="match status" value="1"/>
</dbReference>
<feature type="chain" id="PRO_5045942042" description="MD-2-related lipid-recognition domain-containing protein" evidence="2">
    <location>
        <begin position="24"/>
        <end position="194"/>
    </location>
</feature>
<proteinExistence type="predicted"/>
<dbReference type="PANTHER" id="PTHR21112">
    <property type="entry name" value="CHEMOSENSORY PROTEIN A 29A-RELATED"/>
    <property type="match status" value="1"/>
</dbReference>
<dbReference type="EMBL" id="AP028923">
    <property type="protein sequence ID" value="BET03061.1"/>
    <property type="molecule type" value="Genomic_DNA"/>
</dbReference>
<evidence type="ECO:0000256" key="1">
    <source>
        <dbReference type="ARBA" id="ARBA00022729"/>
    </source>
</evidence>
<evidence type="ECO:0000313" key="4">
    <source>
        <dbReference type="Proteomes" id="UP001307889"/>
    </source>
</evidence>
<dbReference type="Gene3D" id="2.70.220.10">
    <property type="entry name" value="Ganglioside GM2 activator"/>
    <property type="match status" value="1"/>
</dbReference>